<name>A0A2N3L1T0_9PROT</name>
<protein>
    <recommendedName>
        <fullName evidence="3">Tetratricopeptide repeat protein</fullName>
    </recommendedName>
</protein>
<comment type="caution">
    <text evidence="1">The sequence shown here is derived from an EMBL/GenBank/DDBJ whole genome shotgun (WGS) entry which is preliminary data.</text>
</comment>
<sequence length="270" mass="29013">MTAVPDFRPLNIRSMRPFVAVAMLLGLAACGDTSSNWEPQDMMAAPTQAKVDDRYRAMIDFKALSRDDAGKEYAAGPSATVLGAVEEAVALCQDQGGQGCKAVRVGLTWVDGLDQQTIEGVISSYRDTMTAEAYQAARQGNMGAANWLAFHYAVRGENLKEAEHLSKQALQVAPDDPGALDTYGLILYKQERYAEAEDVFVAVNKAMPTAEHLAHFADNALAMGKTDMARAAYQRAMQADPSPVLSQTIQKRLLALDLGGASNGQQAPAQ</sequence>
<dbReference type="RefSeq" id="WP_101304703.1">
    <property type="nucleotide sequence ID" value="NZ_NXGX01000010.1"/>
</dbReference>
<organism evidence="1 2">
    <name type="scientific">Thalassospira lohafexi</name>
    <dbReference type="NCBI Taxonomy" id="744227"/>
    <lineage>
        <taxon>Bacteria</taxon>
        <taxon>Pseudomonadati</taxon>
        <taxon>Pseudomonadota</taxon>
        <taxon>Alphaproteobacteria</taxon>
        <taxon>Rhodospirillales</taxon>
        <taxon>Thalassospiraceae</taxon>
        <taxon>Thalassospira</taxon>
    </lineage>
</organism>
<evidence type="ECO:0008006" key="3">
    <source>
        <dbReference type="Google" id="ProtNLM"/>
    </source>
</evidence>
<accession>A0A2N3L1T0</accession>
<dbReference type="SUPFAM" id="SSF48452">
    <property type="entry name" value="TPR-like"/>
    <property type="match status" value="1"/>
</dbReference>
<dbReference type="InterPro" id="IPR011990">
    <property type="entry name" value="TPR-like_helical_dom_sf"/>
</dbReference>
<proteinExistence type="predicted"/>
<keyword evidence="2" id="KW-1185">Reference proteome</keyword>
<reference evidence="1 2" key="1">
    <citation type="submission" date="2017-09" db="EMBL/GenBank/DDBJ databases">
        <title>Biodiversity and function of Thalassospira species in the particle-attached aromatic-hydrocarbon-degrading consortia from the surface seawater of the China South Sea.</title>
        <authorList>
            <person name="Dong C."/>
            <person name="Lai Q."/>
            <person name="Shao Z."/>
        </authorList>
    </citation>
    <scope>NUCLEOTIDE SEQUENCE [LARGE SCALE GENOMIC DNA]</scope>
    <source>
        <strain evidence="1 2">139Z-12</strain>
    </source>
</reference>
<dbReference type="AlphaFoldDB" id="A0A2N3L1T0"/>
<gene>
    <name evidence="1" type="ORF">COO92_19870</name>
</gene>
<dbReference type="EMBL" id="NXGX01000010">
    <property type="protein sequence ID" value="PKR56670.1"/>
    <property type="molecule type" value="Genomic_DNA"/>
</dbReference>
<evidence type="ECO:0000313" key="2">
    <source>
        <dbReference type="Proteomes" id="UP000233332"/>
    </source>
</evidence>
<dbReference type="Gene3D" id="1.25.40.10">
    <property type="entry name" value="Tetratricopeptide repeat domain"/>
    <property type="match status" value="1"/>
</dbReference>
<dbReference type="Proteomes" id="UP000233332">
    <property type="component" value="Unassembled WGS sequence"/>
</dbReference>
<evidence type="ECO:0000313" key="1">
    <source>
        <dbReference type="EMBL" id="PKR56670.1"/>
    </source>
</evidence>